<dbReference type="PANTHER" id="PTHR43401">
    <property type="entry name" value="L-THREONINE 3-DEHYDROGENASE"/>
    <property type="match status" value="1"/>
</dbReference>
<dbReference type="InterPro" id="IPR011032">
    <property type="entry name" value="GroES-like_sf"/>
</dbReference>
<protein>
    <submittedName>
        <fullName evidence="7">Zinc-binding dehydrogenase</fullName>
    </submittedName>
</protein>
<evidence type="ECO:0000256" key="5">
    <source>
        <dbReference type="RuleBase" id="RU361277"/>
    </source>
</evidence>
<dbReference type="Gene3D" id="3.90.180.10">
    <property type="entry name" value="Medium-chain alcohol dehydrogenases, catalytic domain"/>
    <property type="match status" value="1"/>
</dbReference>
<dbReference type="InterPro" id="IPR020843">
    <property type="entry name" value="ER"/>
</dbReference>
<evidence type="ECO:0000259" key="6">
    <source>
        <dbReference type="SMART" id="SM00829"/>
    </source>
</evidence>
<dbReference type="Pfam" id="PF08240">
    <property type="entry name" value="ADH_N"/>
    <property type="match status" value="1"/>
</dbReference>
<dbReference type="PANTHER" id="PTHR43401:SF2">
    <property type="entry name" value="L-THREONINE 3-DEHYDROGENASE"/>
    <property type="match status" value="1"/>
</dbReference>
<evidence type="ECO:0000256" key="4">
    <source>
        <dbReference type="ARBA" id="ARBA00023002"/>
    </source>
</evidence>
<comment type="similarity">
    <text evidence="5">Belongs to the zinc-containing alcohol dehydrogenase family.</text>
</comment>
<sequence length="378" mass="38083">MRAAVLHGFGDLRVEEVADPEPGVGEVVVDVACVQPSVTECMLVAGDRVALHQHLADALAAGPTRFGGHEFCGIVRSVGPDVRHARPGDQVTAVETITCGRCAACRNGRSDACVAPQFIGFTRPGALAEQVVVPESCLVPVPPGVSAAAGAAIQPLAGAIHAHALAAVQPGETVLVIGAGVMGLLAVQVARYGNAGLVAVSGRSPAKLALASRFGADLVVDASTGHDGVLAAVRDATGGVGVDVVVETAGGSPEVGLAGTGTLDLAARCVRRGGRIVMVSVLPEQAPAPLGLLRERCVSLLHPRSGAGGYSPSGGVFAHALRLVARGDVDVESLITHRLTGVDLIPEAVAITRDKSTYGAINPAQVDLTAAGGLSWNC</sequence>
<dbReference type="SUPFAM" id="SSF50129">
    <property type="entry name" value="GroES-like"/>
    <property type="match status" value="1"/>
</dbReference>
<dbReference type="PROSITE" id="PS00059">
    <property type="entry name" value="ADH_ZINC"/>
    <property type="match status" value="1"/>
</dbReference>
<gene>
    <name evidence="7" type="ORF">ACFQ4H_00630</name>
</gene>
<feature type="domain" description="Enoyl reductase (ER)" evidence="6">
    <location>
        <begin position="8"/>
        <end position="351"/>
    </location>
</feature>
<comment type="caution">
    <text evidence="7">The sequence shown here is derived from an EMBL/GenBank/DDBJ whole genome shotgun (WGS) entry which is preliminary data.</text>
</comment>
<dbReference type="SMART" id="SM00829">
    <property type="entry name" value="PKS_ER"/>
    <property type="match status" value="1"/>
</dbReference>
<dbReference type="InterPro" id="IPR036291">
    <property type="entry name" value="NAD(P)-bd_dom_sf"/>
</dbReference>
<dbReference type="InterPro" id="IPR013149">
    <property type="entry name" value="ADH-like_C"/>
</dbReference>
<evidence type="ECO:0000256" key="1">
    <source>
        <dbReference type="ARBA" id="ARBA00001947"/>
    </source>
</evidence>
<proteinExistence type="inferred from homology"/>
<accession>A0ABW3Y7N3</accession>
<organism evidence="7 8">
    <name type="scientific">Micromonospora sonneratiae</name>
    <dbReference type="NCBI Taxonomy" id="1184706"/>
    <lineage>
        <taxon>Bacteria</taxon>
        <taxon>Bacillati</taxon>
        <taxon>Actinomycetota</taxon>
        <taxon>Actinomycetes</taxon>
        <taxon>Micromonosporales</taxon>
        <taxon>Micromonosporaceae</taxon>
        <taxon>Micromonospora</taxon>
    </lineage>
</organism>
<dbReference type="SUPFAM" id="SSF51735">
    <property type="entry name" value="NAD(P)-binding Rossmann-fold domains"/>
    <property type="match status" value="1"/>
</dbReference>
<evidence type="ECO:0000256" key="3">
    <source>
        <dbReference type="ARBA" id="ARBA00022833"/>
    </source>
</evidence>
<dbReference type="Pfam" id="PF00107">
    <property type="entry name" value="ADH_zinc_N"/>
    <property type="match status" value="1"/>
</dbReference>
<keyword evidence="8" id="KW-1185">Reference proteome</keyword>
<evidence type="ECO:0000256" key="2">
    <source>
        <dbReference type="ARBA" id="ARBA00022723"/>
    </source>
</evidence>
<dbReference type="EMBL" id="JBHTMP010000001">
    <property type="protein sequence ID" value="MFD1319586.1"/>
    <property type="molecule type" value="Genomic_DNA"/>
</dbReference>
<name>A0ABW3Y7N3_9ACTN</name>
<keyword evidence="4" id="KW-0560">Oxidoreductase</keyword>
<dbReference type="RefSeq" id="WP_377565601.1">
    <property type="nucleotide sequence ID" value="NZ_JBHTMP010000001.1"/>
</dbReference>
<dbReference type="Proteomes" id="UP001597260">
    <property type="component" value="Unassembled WGS sequence"/>
</dbReference>
<reference evidence="8" key="1">
    <citation type="journal article" date="2019" name="Int. J. Syst. Evol. Microbiol.">
        <title>The Global Catalogue of Microorganisms (GCM) 10K type strain sequencing project: providing services to taxonomists for standard genome sequencing and annotation.</title>
        <authorList>
            <consortium name="The Broad Institute Genomics Platform"/>
            <consortium name="The Broad Institute Genome Sequencing Center for Infectious Disease"/>
            <person name="Wu L."/>
            <person name="Ma J."/>
        </authorList>
    </citation>
    <scope>NUCLEOTIDE SEQUENCE [LARGE SCALE GENOMIC DNA]</scope>
    <source>
        <strain evidence="8">JCM 31037</strain>
    </source>
</reference>
<keyword evidence="2 5" id="KW-0479">Metal-binding</keyword>
<dbReference type="Gene3D" id="3.40.50.720">
    <property type="entry name" value="NAD(P)-binding Rossmann-like Domain"/>
    <property type="match status" value="1"/>
</dbReference>
<dbReference type="InterPro" id="IPR002328">
    <property type="entry name" value="ADH_Zn_CS"/>
</dbReference>
<evidence type="ECO:0000313" key="7">
    <source>
        <dbReference type="EMBL" id="MFD1319586.1"/>
    </source>
</evidence>
<dbReference type="InterPro" id="IPR013154">
    <property type="entry name" value="ADH-like_N"/>
</dbReference>
<evidence type="ECO:0000313" key="8">
    <source>
        <dbReference type="Proteomes" id="UP001597260"/>
    </source>
</evidence>
<comment type="cofactor">
    <cofactor evidence="1 5">
        <name>Zn(2+)</name>
        <dbReference type="ChEBI" id="CHEBI:29105"/>
    </cofactor>
</comment>
<dbReference type="InterPro" id="IPR050129">
    <property type="entry name" value="Zn_alcohol_dh"/>
</dbReference>
<keyword evidence="3 5" id="KW-0862">Zinc</keyword>